<feature type="transmembrane region" description="Helical" evidence="2">
    <location>
        <begin position="7"/>
        <end position="24"/>
    </location>
</feature>
<feature type="compositionally biased region" description="Polar residues" evidence="1">
    <location>
        <begin position="171"/>
        <end position="180"/>
    </location>
</feature>
<name>A0A5C3MTF6_9AGAM</name>
<organism evidence="3 4">
    <name type="scientific">Heliocybe sulcata</name>
    <dbReference type="NCBI Taxonomy" id="5364"/>
    <lineage>
        <taxon>Eukaryota</taxon>
        <taxon>Fungi</taxon>
        <taxon>Dikarya</taxon>
        <taxon>Basidiomycota</taxon>
        <taxon>Agaricomycotina</taxon>
        <taxon>Agaricomycetes</taxon>
        <taxon>Gloeophyllales</taxon>
        <taxon>Gloeophyllaceae</taxon>
        <taxon>Heliocybe</taxon>
    </lineage>
</organism>
<proteinExistence type="predicted"/>
<keyword evidence="2" id="KW-0472">Membrane</keyword>
<feature type="region of interest" description="Disordered" evidence="1">
    <location>
        <begin position="157"/>
        <end position="180"/>
    </location>
</feature>
<dbReference type="EMBL" id="ML213521">
    <property type="protein sequence ID" value="TFK48095.1"/>
    <property type="molecule type" value="Genomic_DNA"/>
</dbReference>
<accession>A0A5C3MTF6</accession>
<dbReference type="Proteomes" id="UP000305948">
    <property type="component" value="Unassembled WGS sequence"/>
</dbReference>
<sequence>MTFRRKWVWRVVGQINIVLFLMLFTHSGQFERTAYPRMRCNLSAVDALNVHGRMLIGDCLPWRLRRLATWSLRASTKMTLPWYVNGTVYDLAMPTSAISRDQLGDLGAIDPRNPPPVSSPRTRSLPRSRPSLSYASKTLSPRLILRSLRRRLRHHLPPSGLATIPQHLQPGEQQGHCSTM</sequence>
<keyword evidence="2" id="KW-1133">Transmembrane helix</keyword>
<feature type="region of interest" description="Disordered" evidence="1">
    <location>
        <begin position="104"/>
        <end position="133"/>
    </location>
</feature>
<evidence type="ECO:0000313" key="4">
    <source>
        <dbReference type="Proteomes" id="UP000305948"/>
    </source>
</evidence>
<protein>
    <submittedName>
        <fullName evidence="3">Uncharacterized protein</fullName>
    </submittedName>
</protein>
<feature type="compositionally biased region" description="Low complexity" evidence="1">
    <location>
        <begin position="119"/>
        <end position="133"/>
    </location>
</feature>
<reference evidence="3 4" key="1">
    <citation type="journal article" date="2019" name="Nat. Ecol. Evol.">
        <title>Megaphylogeny resolves global patterns of mushroom evolution.</title>
        <authorList>
            <person name="Varga T."/>
            <person name="Krizsan K."/>
            <person name="Foldi C."/>
            <person name="Dima B."/>
            <person name="Sanchez-Garcia M."/>
            <person name="Sanchez-Ramirez S."/>
            <person name="Szollosi G.J."/>
            <person name="Szarkandi J.G."/>
            <person name="Papp V."/>
            <person name="Albert L."/>
            <person name="Andreopoulos W."/>
            <person name="Angelini C."/>
            <person name="Antonin V."/>
            <person name="Barry K.W."/>
            <person name="Bougher N.L."/>
            <person name="Buchanan P."/>
            <person name="Buyck B."/>
            <person name="Bense V."/>
            <person name="Catcheside P."/>
            <person name="Chovatia M."/>
            <person name="Cooper J."/>
            <person name="Damon W."/>
            <person name="Desjardin D."/>
            <person name="Finy P."/>
            <person name="Geml J."/>
            <person name="Haridas S."/>
            <person name="Hughes K."/>
            <person name="Justo A."/>
            <person name="Karasinski D."/>
            <person name="Kautmanova I."/>
            <person name="Kiss B."/>
            <person name="Kocsube S."/>
            <person name="Kotiranta H."/>
            <person name="LaButti K.M."/>
            <person name="Lechner B.E."/>
            <person name="Liimatainen K."/>
            <person name="Lipzen A."/>
            <person name="Lukacs Z."/>
            <person name="Mihaltcheva S."/>
            <person name="Morgado L.N."/>
            <person name="Niskanen T."/>
            <person name="Noordeloos M.E."/>
            <person name="Ohm R.A."/>
            <person name="Ortiz-Santana B."/>
            <person name="Ovrebo C."/>
            <person name="Racz N."/>
            <person name="Riley R."/>
            <person name="Savchenko A."/>
            <person name="Shiryaev A."/>
            <person name="Soop K."/>
            <person name="Spirin V."/>
            <person name="Szebenyi C."/>
            <person name="Tomsovsky M."/>
            <person name="Tulloss R.E."/>
            <person name="Uehling J."/>
            <person name="Grigoriev I.V."/>
            <person name="Vagvolgyi C."/>
            <person name="Papp T."/>
            <person name="Martin F.M."/>
            <person name="Miettinen O."/>
            <person name="Hibbett D.S."/>
            <person name="Nagy L.G."/>
        </authorList>
    </citation>
    <scope>NUCLEOTIDE SEQUENCE [LARGE SCALE GENOMIC DNA]</scope>
    <source>
        <strain evidence="3 4">OMC1185</strain>
    </source>
</reference>
<evidence type="ECO:0000313" key="3">
    <source>
        <dbReference type="EMBL" id="TFK48095.1"/>
    </source>
</evidence>
<dbReference type="AlphaFoldDB" id="A0A5C3MTF6"/>
<keyword evidence="4" id="KW-1185">Reference proteome</keyword>
<evidence type="ECO:0000256" key="2">
    <source>
        <dbReference type="SAM" id="Phobius"/>
    </source>
</evidence>
<gene>
    <name evidence="3" type="ORF">OE88DRAFT_602979</name>
</gene>
<evidence type="ECO:0000256" key="1">
    <source>
        <dbReference type="SAM" id="MobiDB-lite"/>
    </source>
</evidence>
<keyword evidence="2" id="KW-0812">Transmembrane</keyword>